<dbReference type="InterPro" id="IPR036819">
    <property type="entry name" value="Subtilisin_inhibitor-like_sf"/>
</dbReference>
<dbReference type="Proteomes" id="UP001597478">
    <property type="component" value="Unassembled WGS sequence"/>
</dbReference>
<feature type="signal peptide" evidence="7">
    <location>
        <begin position="1"/>
        <end position="19"/>
    </location>
</feature>
<feature type="chain" id="PRO_5045380097" evidence="7">
    <location>
        <begin position="20"/>
        <end position="125"/>
    </location>
</feature>
<gene>
    <name evidence="9" type="ORF">ACFS2C_06870</name>
</gene>
<protein>
    <submittedName>
        <fullName evidence="9">SSI family serine proteinase inhibitor</fullName>
    </submittedName>
</protein>
<keyword evidence="10" id="KW-1185">Reference proteome</keyword>
<keyword evidence="7" id="KW-0732">Signal</keyword>
<dbReference type="InterPro" id="IPR020054">
    <property type="entry name" value="Prot_inh_SSI_I16_CS"/>
</dbReference>
<evidence type="ECO:0000256" key="3">
    <source>
        <dbReference type="ARBA" id="ARBA00022525"/>
    </source>
</evidence>
<accession>A0ABW5W577</accession>
<dbReference type="SUPFAM" id="SSF55399">
    <property type="entry name" value="Subtilisin inhibitor"/>
    <property type="match status" value="1"/>
</dbReference>
<comment type="similarity">
    <text evidence="2">Belongs to the protease inhibitor I16 (SSI) family.</text>
</comment>
<evidence type="ECO:0000256" key="5">
    <source>
        <dbReference type="ARBA" id="ARBA00022900"/>
    </source>
</evidence>
<proteinExistence type="inferred from homology"/>
<evidence type="ECO:0000259" key="8">
    <source>
        <dbReference type="Pfam" id="PF00720"/>
    </source>
</evidence>
<organism evidence="9 10">
    <name type="scientific">Prauserella oleivorans</name>
    <dbReference type="NCBI Taxonomy" id="1478153"/>
    <lineage>
        <taxon>Bacteria</taxon>
        <taxon>Bacillati</taxon>
        <taxon>Actinomycetota</taxon>
        <taxon>Actinomycetes</taxon>
        <taxon>Pseudonocardiales</taxon>
        <taxon>Pseudonocardiaceae</taxon>
        <taxon>Prauserella</taxon>
    </lineage>
</organism>
<keyword evidence="4" id="KW-0646">Protease inhibitor</keyword>
<feature type="domain" description="Subtilisin inhibitor" evidence="8">
    <location>
        <begin position="29"/>
        <end position="111"/>
    </location>
</feature>
<dbReference type="EMBL" id="JBHUOF010000007">
    <property type="protein sequence ID" value="MFD2799107.1"/>
    <property type="molecule type" value="Genomic_DNA"/>
</dbReference>
<evidence type="ECO:0000256" key="6">
    <source>
        <dbReference type="ARBA" id="ARBA00023157"/>
    </source>
</evidence>
<evidence type="ECO:0000313" key="9">
    <source>
        <dbReference type="EMBL" id="MFD2799107.1"/>
    </source>
</evidence>
<sequence>MALFSAGSLAACTLTMLCAAGPVSPPPESALTLTVRQADGVSRAVQLLCDPDAGTHPKALEACTALEQADGNFDALATTRQPCPMIHAPVRATAHGHWRGKPVRHTADYSNPCLADAESSGVFGF</sequence>
<dbReference type="PROSITE" id="PS00999">
    <property type="entry name" value="SSI"/>
    <property type="match status" value="1"/>
</dbReference>
<comment type="subcellular location">
    <subcellularLocation>
        <location evidence="1">Secreted</location>
    </subcellularLocation>
</comment>
<evidence type="ECO:0000256" key="4">
    <source>
        <dbReference type="ARBA" id="ARBA00022690"/>
    </source>
</evidence>
<evidence type="ECO:0000313" key="10">
    <source>
        <dbReference type="Proteomes" id="UP001597478"/>
    </source>
</evidence>
<keyword evidence="6" id="KW-1015">Disulfide bond</keyword>
<keyword evidence="3" id="KW-0964">Secreted</keyword>
<keyword evidence="5" id="KW-0722">Serine protease inhibitor</keyword>
<name>A0ABW5W577_9PSEU</name>
<dbReference type="RefSeq" id="WP_377386435.1">
    <property type="nucleotide sequence ID" value="NZ_JBHSAN010000006.1"/>
</dbReference>
<dbReference type="Pfam" id="PF00720">
    <property type="entry name" value="SSI"/>
    <property type="match status" value="1"/>
</dbReference>
<evidence type="ECO:0000256" key="1">
    <source>
        <dbReference type="ARBA" id="ARBA00004613"/>
    </source>
</evidence>
<dbReference type="Gene3D" id="3.30.350.10">
    <property type="entry name" value="Subtilisin inhibitor-like"/>
    <property type="match status" value="1"/>
</dbReference>
<comment type="caution">
    <text evidence="9">The sequence shown here is derived from an EMBL/GenBank/DDBJ whole genome shotgun (WGS) entry which is preliminary data.</text>
</comment>
<evidence type="ECO:0000256" key="2">
    <source>
        <dbReference type="ARBA" id="ARBA00010472"/>
    </source>
</evidence>
<dbReference type="InterPro" id="IPR023549">
    <property type="entry name" value="Subtilisin_inhibitor"/>
</dbReference>
<evidence type="ECO:0000256" key="7">
    <source>
        <dbReference type="SAM" id="SignalP"/>
    </source>
</evidence>
<reference evidence="10" key="1">
    <citation type="journal article" date="2019" name="Int. J. Syst. Evol. Microbiol.">
        <title>The Global Catalogue of Microorganisms (GCM) 10K type strain sequencing project: providing services to taxonomists for standard genome sequencing and annotation.</title>
        <authorList>
            <consortium name="The Broad Institute Genomics Platform"/>
            <consortium name="The Broad Institute Genome Sequencing Center for Infectious Disease"/>
            <person name="Wu L."/>
            <person name="Ma J."/>
        </authorList>
    </citation>
    <scope>NUCLEOTIDE SEQUENCE [LARGE SCALE GENOMIC DNA]</scope>
    <source>
        <strain evidence="10">IBRC-M 10906</strain>
    </source>
</reference>